<proteinExistence type="predicted"/>
<keyword evidence="7" id="KW-0594">Phospholipid biosynthesis</keyword>
<keyword evidence="4" id="KW-0444">Lipid biosynthesis</keyword>
<keyword evidence="5" id="KW-0210">Decarboxylase</keyword>
<dbReference type="PANTHER" id="PTHR10067">
    <property type="entry name" value="PHOSPHATIDYLSERINE DECARBOXYLASE"/>
    <property type="match status" value="1"/>
</dbReference>
<evidence type="ECO:0000256" key="6">
    <source>
        <dbReference type="ARBA" id="ARBA00023098"/>
    </source>
</evidence>
<dbReference type="GO" id="GO:0006646">
    <property type="term" value="P:phosphatidylethanolamine biosynthetic process"/>
    <property type="evidence" value="ECO:0007669"/>
    <property type="project" value="UniProtKB-UniPathway"/>
</dbReference>
<evidence type="ECO:0000313" key="12">
    <source>
        <dbReference type="EMBL" id="JAP96193.1"/>
    </source>
</evidence>
<dbReference type="NCBIfam" id="TIGR00163">
    <property type="entry name" value="PS_decarb"/>
    <property type="match status" value="1"/>
</dbReference>
<accession>A0A146KHQ3</accession>
<dbReference type="GO" id="GO:0004609">
    <property type="term" value="F:phosphatidylserine decarboxylase activity"/>
    <property type="evidence" value="ECO:0007669"/>
    <property type="project" value="UniProtKB-EC"/>
</dbReference>
<keyword evidence="8" id="KW-0456">Lyase</keyword>
<evidence type="ECO:0000256" key="5">
    <source>
        <dbReference type="ARBA" id="ARBA00022793"/>
    </source>
</evidence>
<comment type="pathway">
    <text evidence="2">Lipid metabolism.</text>
</comment>
<dbReference type="Pfam" id="PF02666">
    <property type="entry name" value="PS_Dcarbxylase"/>
    <property type="match status" value="1"/>
</dbReference>
<sequence>MKIKFGKHTETLIKLYIKITKVQADTITQPLSRFKSLQEFFNRNIDLEKLNFEHINNKYFIKNPNKHIIYSPADSVLSTHGMLNSTIVVKGAQITPNNLLHEDKQNLFFGVFYLSPADYHNYHSPMTFQTCQYEHCQGDLYPVNAKFMKIVDGLLAKNERVVIKGQNEERQIYVIPVGALNVGSIKTIGVYLQKGMKVAHFTDFEAGEYMGQFEFGSTVVVCVELQKGETVKVLKEGKVRVGEPVFEIVKEK</sequence>
<dbReference type="UniPathway" id="UPA00558"/>
<evidence type="ECO:0000256" key="4">
    <source>
        <dbReference type="ARBA" id="ARBA00022516"/>
    </source>
</evidence>
<keyword evidence="10" id="KW-0670">Pyruvate</keyword>
<reference evidence="12" key="1">
    <citation type="submission" date="2015-07" db="EMBL/GenBank/DDBJ databases">
        <title>Adaptation to a free-living lifestyle via gene acquisitions in the diplomonad Trepomonas sp. PC1.</title>
        <authorList>
            <person name="Xu F."/>
            <person name="Jerlstrom-Hultqvist J."/>
            <person name="Kolisko M."/>
            <person name="Simpson A.G.B."/>
            <person name="Roger A.J."/>
            <person name="Svard S.G."/>
            <person name="Andersson J.O."/>
        </authorList>
    </citation>
    <scope>NUCLEOTIDE SEQUENCE</scope>
    <source>
        <strain evidence="12">PC1</strain>
    </source>
</reference>
<dbReference type="AlphaFoldDB" id="A0A146KHQ3"/>
<keyword evidence="6" id="KW-0443">Lipid metabolism</keyword>
<comment type="cofactor">
    <cofactor evidence="1">
        <name>pyruvate</name>
        <dbReference type="ChEBI" id="CHEBI:15361"/>
    </cofactor>
</comment>
<evidence type="ECO:0000256" key="11">
    <source>
        <dbReference type="ARBA" id="ARBA00024326"/>
    </source>
</evidence>
<evidence type="ECO:0000256" key="8">
    <source>
        <dbReference type="ARBA" id="ARBA00023239"/>
    </source>
</evidence>
<evidence type="ECO:0000256" key="2">
    <source>
        <dbReference type="ARBA" id="ARBA00005189"/>
    </source>
</evidence>
<evidence type="ECO:0000256" key="3">
    <source>
        <dbReference type="ARBA" id="ARBA00012243"/>
    </source>
</evidence>
<dbReference type="EC" id="4.1.1.65" evidence="3"/>
<dbReference type="InterPro" id="IPR033177">
    <property type="entry name" value="PSD-B"/>
</dbReference>
<dbReference type="EMBL" id="GDID01000413">
    <property type="protein sequence ID" value="JAP96193.1"/>
    <property type="molecule type" value="Transcribed_RNA"/>
</dbReference>
<evidence type="ECO:0000256" key="9">
    <source>
        <dbReference type="ARBA" id="ARBA00023264"/>
    </source>
</evidence>
<comment type="pathway">
    <text evidence="11">Phospholipid metabolism; phosphatidylethanolamine biosynthesis.</text>
</comment>
<keyword evidence="9" id="KW-1208">Phospholipid metabolism</keyword>
<evidence type="ECO:0000256" key="10">
    <source>
        <dbReference type="ARBA" id="ARBA00023317"/>
    </source>
</evidence>
<protein>
    <recommendedName>
        <fullName evidence="3">phosphatidylserine decarboxylase</fullName>
        <ecNumber evidence="3">4.1.1.65</ecNumber>
    </recommendedName>
</protein>
<organism evidence="12">
    <name type="scientific">Trepomonas sp. PC1</name>
    <dbReference type="NCBI Taxonomy" id="1076344"/>
    <lineage>
        <taxon>Eukaryota</taxon>
        <taxon>Metamonada</taxon>
        <taxon>Diplomonadida</taxon>
        <taxon>Hexamitidae</taxon>
        <taxon>Hexamitinae</taxon>
        <taxon>Trepomonas</taxon>
    </lineage>
</organism>
<dbReference type="InterPro" id="IPR003817">
    <property type="entry name" value="PS_Dcarbxylase"/>
</dbReference>
<dbReference type="PANTHER" id="PTHR10067:SF6">
    <property type="entry name" value="PHOSPHATIDYLSERINE DECARBOXYLASE PROENZYME, MITOCHONDRIAL"/>
    <property type="match status" value="1"/>
</dbReference>
<gene>
    <name evidence="12" type="ORF">TPC1_10550</name>
</gene>
<name>A0A146KHQ3_9EUKA</name>
<dbReference type="GO" id="GO:0005739">
    <property type="term" value="C:mitochondrion"/>
    <property type="evidence" value="ECO:0007669"/>
    <property type="project" value="TreeGrafter"/>
</dbReference>
<evidence type="ECO:0000256" key="7">
    <source>
        <dbReference type="ARBA" id="ARBA00023209"/>
    </source>
</evidence>
<evidence type="ECO:0000256" key="1">
    <source>
        <dbReference type="ARBA" id="ARBA00001928"/>
    </source>
</evidence>